<dbReference type="Pfam" id="PF00400">
    <property type="entry name" value="WD40"/>
    <property type="match status" value="1"/>
</dbReference>
<dbReference type="GO" id="GO:0017038">
    <property type="term" value="P:protein import"/>
    <property type="evidence" value="ECO:0007669"/>
    <property type="project" value="InterPro"/>
</dbReference>
<dbReference type="PROSITE" id="PS50082">
    <property type="entry name" value="WD_REPEATS_2"/>
    <property type="match status" value="1"/>
</dbReference>
<dbReference type="OrthoDB" id="10352834at2759"/>
<dbReference type="GO" id="GO:0005524">
    <property type="term" value="F:ATP binding"/>
    <property type="evidence" value="ECO:0007669"/>
    <property type="project" value="InterPro"/>
</dbReference>
<dbReference type="GO" id="GO:0006605">
    <property type="term" value="P:protein targeting"/>
    <property type="evidence" value="ECO:0007669"/>
    <property type="project" value="InterPro"/>
</dbReference>
<dbReference type="InterPro" id="IPR001680">
    <property type="entry name" value="WD40_rpt"/>
</dbReference>
<comment type="caution">
    <text evidence="3">The sequence shown here is derived from an EMBL/GenBank/DDBJ whole genome shotgun (WGS) entry which is preliminary data.</text>
</comment>
<dbReference type="AlphaFoldDB" id="A0A8S1TFB8"/>
<dbReference type="InterPro" id="IPR000185">
    <property type="entry name" value="SecA"/>
</dbReference>
<dbReference type="GO" id="GO:0006886">
    <property type="term" value="P:intracellular protein transport"/>
    <property type="evidence" value="ECO:0007669"/>
    <property type="project" value="InterPro"/>
</dbReference>
<keyword evidence="4" id="KW-1185">Reference proteome</keyword>
<dbReference type="PANTHER" id="PTHR30612:SF0">
    <property type="entry name" value="CHLOROPLAST PROTEIN-TRANSPORTING ATPASE"/>
    <property type="match status" value="1"/>
</dbReference>
<keyword evidence="1" id="KW-0853">WD repeat</keyword>
<dbReference type="Proteomes" id="UP000683925">
    <property type="component" value="Unassembled WGS sequence"/>
</dbReference>
<proteinExistence type="predicted"/>
<feature type="domain" description="SecA DEAD-like N-terminal" evidence="2">
    <location>
        <begin position="80"/>
        <end position="255"/>
    </location>
</feature>
<dbReference type="PROSITE" id="PS50294">
    <property type="entry name" value="WD_REPEATS_REGION"/>
    <property type="match status" value="1"/>
</dbReference>
<evidence type="ECO:0000313" key="4">
    <source>
        <dbReference type="Proteomes" id="UP000683925"/>
    </source>
</evidence>
<feature type="repeat" description="WD" evidence="1">
    <location>
        <begin position="858"/>
        <end position="899"/>
    </location>
</feature>
<dbReference type="SMART" id="SM00320">
    <property type="entry name" value="WD40"/>
    <property type="match status" value="3"/>
</dbReference>
<protein>
    <recommendedName>
        <fullName evidence="2">SecA DEAD-like N-terminal domain-containing protein</fullName>
    </recommendedName>
</protein>
<gene>
    <name evidence="3" type="ORF">POCTA_138.1.T0230033</name>
</gene>
<dbReference type="OMA" id="VWDFQQD"/>
<organism evidence="3 4">
    <name type="scientific">Paramecium octaurelia</name>
    <dbReference type="NCBI Taxonomy" id="43137"/>
    <lineage>
        <taxon>Eukaryota</taxon>
        <taxon>Sar</taxon>
        <taxon>Alveolata</taxon>
        <taxon>Ciliophora</taxon>
        <taxon>Intramacronucleata</taxon>
        <taxon>Oligohymenophorea</taxon>
        <taxon>Peniculida</taxon>
        <taxon>Parameciidae</taxon>
        <taxon>Paramecium</taxon>
    </lineage>
</organism>
<dbReference type="Pfam" id="PF07517">
    <property type="entry name" value="SecA_DEAD"/>
    <property type="match status" value="1"/>
</dbReference>
<dbReference type="GO" id="GO:0016020">
    <property type="term" value="C:membrane"/>
    <property type="evidence" value="ECO:0007669"/>
    <property type="project" value="InterPro"/>
</dbReference>
<accession>A0A8S1TFB8</accession>
<evidence type="ECO:0000259" key="2">
    <source>
        <dbReference type="Pfam" id="PF07517"/>
    </source>
</evidence>
<evidence type="ECO:0000313" key="3">
    <source>
        <dbReference type="EMBL" id="CAD8149866.1"/>
    </source>
</evidence>
<name>A0A8S1TFB8_PAROT</name>
<sequence>MQQNFLQKEQNKVLTQIEQINFVKNLTKEKKINQDESQWIIQYIEENQHLSSIISYALGIGFNNYGEFLELTDVLENQDKDQQKRTYDVCLNKLESLKTSKNENSIDLIKKTYLNLSQDEQFNEAQNFSSSSSIELEDTILLCKLVKKQFQQVLQPSQLLVVLELFDHGSKGRIAEISPGEGKTLITVLLAILLVKKKLKNVHIIISSNSLATQKSKKSTQFYNLCKVSVSYNINDQIEHSEQVSSCYQNQVIYGDVLSHQKSHGYGVQCYIILNDEIDSLLAVGISMDQDIQIKTKFQQNILLYQERLLGLTGYLGSEEQTFLAKKYNLDCVLISAHSQNPIDEVQGLTMESEHAWLKSITKAAQEKLNNRAVLIIAQDEGEMNKIDREISKSQKVIKYTENDKISEIEIGLNTKILTTYQTILQITTKINAQLERNGRIHVIMSFLPQSSRLEELGFARIFRQGIKGSKQLIVQMSESQKFNSIGNISQLLIPERKQENSTCLNLEDLKLLRKKNEQCINEIEKDWKQLGDFQINQVQDEEQNKLLQQTIINQKQNMIAIQVEQFYKNDESYQQQLTQDSIQFQESIKNLQIETNENRFIASPVLSHISNVQNIGFDKRQIQMIEKEIKCLKHKVQAIYVFCDEQLKGQDKFGCEQCLNEKDKIVCEKLEFVKEQIQKRKVKVRDQNETSLSQLDYYQSIIVNVKKAIDNFKPFFHQLTLDLSKDEEIVKNLKEQPNNFSLLQEVDYMNVDENYLIELEIQEMQKKRTQFVKQLQMKLKQENQKFQNLIQKLNESLDIPPMYQEINHKLLYECEQQELCQALTFNFDNSKVIASQGQNLKVWDFQQDKIIDNNIVLRGHEQDIRSLVVSNKRNYLVSESDDSFLICWNLREDNQSWQQKLTKKLNSSKITCLIMNEAEDELICCRSTGSIGVCKIIKQENIVQEIQNLRKHNKQVNCVGLSKQYDTMVSCDEGDQIIIWTKEQRGLWKFKQSIEAQGKRILSAFFQSDDKIITFSSKGKIQEYIKNNNEHFQSENQGFEINSLQNICNSPFELVYNQMRQLFIIKNPQKIFFITQFSLQLKNSIFCKQNTKVFNISRNGNYLVTWIGQPKPKFKVYEIQYDQ</sequence>
<evidence type="ECO:0000256" key="1">
    <source>
        <dbReference type="PROSITE-ProRule" id="PRU00221"/>
    </source>
</evidence>
<dbReference type="InterPro" id="IPR011115">
    <property type="entry name" value="SecA_DEAD"/>
</dbReference>
<dbReference type="EMBL" id="CAJJDP010000023">
    <property type="protein sequence ID" value="CAD8149866.1"/>
    <property type="molecule type" value="Genomic_DNA"/>
</dbReference>
<dbReference type="PANTHER" id="PTHR30612">
    <property type="entry name" value="SECA INNER MEMBRANE COMPONENT OF SEC PROTEIN SECRETION SYSTEM"/>
    <property type="match status" value="1"/>
</dbReference>
<reference evidence="3" key="1">
    <citation type="submission" date="2021-01" db="EMBL/GenBank/DDBJ databases">
        <authorList>
            <consortium name="Genoscope - CEA"/>
            <person name="William W."/>
        </authorList>
    </citation>
    <scope>NUCLEOTIDE SEQUENCE</scope>
</reference>